<dbReference type="AlphaFoldDB" id="A0A1I3LMG3"/>
<dbReference type="STRING" id="1150112.SAMN04487893_101387"/>
<evidence type="ECO:0000313" key="2">
    <source>
        <dbReference type="Proteomes" id="UP000243887"/>
    </source>
</evidence>
<dbReference type="OrthoDB" id="1075713at2"/>
<keyword evidence="2" id="KW-1185">Reference proteome</keyword>
<organism evidence="1 2">
    <name type="scientific">Myroides guanonis</name>
    <dbReference type="NCBI Taxonomy" id="1150112"/>
    <lineage>
        <taxon>Bacteria</taxon>
        <taxon>Pseudomonadati</taxon>
        <taxon>Bacteroidota</taxon>
        <taxon>Flavobacteriia</taxon>
        <taxon>Flavobacteriales</taxon>
        <taxon>Flavobacteriaceae</taxon>
        <taxon>Myroides</taxon>
    </lineage>
</organism>
<dbReference type="EMBL" id="FORU01000001">
    <property type="protein sequence ID" value="SFI85666.1"/>
    <property type="molecule type" value="Genomic_DNA"/>
</dbReference>
<sequence length="281" mass="32994">MPANELHFSSDFKDIITYCKENKLFLGAGNPNADILIIRKEAAIDMEKNKEQHETEYLDNVDQWEQNIQNNTQFEDVDCWFSLKPTFNPLYPYKGQRNVIESSPIKGKKRGEKGTSRTWRFYQKLIDAIYHDDVESSHINFHEYSFISELNQITAPYANKIPKKDRLVSIEKRKPLFEENFFQQFPIVIVAAGHYIRDFDINLCKLFKVEYDEQASKEFSEGLKNNWINVHYNRKGESPKLLIHTNQLSVNIEKELIKRLGEITKKSVLEQVILGKKLTNK</sequence>
<gene>
    <name evidence="1" type="ORF">SAMN04487893_101387</name>
</gene>
<dbReference type="Proteomes" id="UP000243887">
    <property type="component" value="Unassembled WGS sequence"/>
</dbReference>
<accession>A0A1I3LMG3</accession>
<name>A0A1I3LMG3_9FLAO</name>
<protein>
    <submittedName>
        <fullName evidence="1">Uncharacterized protein</fullName>
    </submittedName>
</protein>
<proteinExistence type="predicted"/>
<reference evidence="2" key="1">
    <citation type="submission" date="2016-10" db="EMBL/GenBank/DDBJ databases">
        <authorList>
            <person name="Varghese N."/>
            <person name="Submissions S."/>
        </authorList>
    </citation>
    <scope>NUCLEOTIDE SEQUENCE [LARGE SCALE GENOMIC DNA]</scope>
    <source>
        <strain evidence="2">DSM 26542</strain>
    </source>
</reference>
<dbReference type="RefSeq" id="WP_090677747.1">
    <property type="nucleotide sequence ID" value="NZ_FORU01000001.1"/>
</dbReference>
<evidence type="ECO:0000313" key="1">
    <source>
        <dbReference type="EMBL" id="SFI85666.1"/>
    </source>
</evidence>